<comment type="catalytic activity">
    <reaction evidence="4">
        <text>(6S)-5-formyl-5,6,7,8-tetrahydrofolate + ATP = (6R)-5,10-methenyltetrahydrofolate + ADP + phosphate</text>
        <dbReference type="Rhea" id="RHEA:10488"/>
        <dbReference type="ChEBI" id="CHEBI:30616"/>
        <dbReference type="ChEBI" id="CHEBI:43474"/>
        <dbReference type="ChEBI" id="CHEBI:57455"/>
        <dbReference type="ChEBI" id="CHEBI:57457"/>
        <dbReference type="ChEBI" id="CHEBI:456216"/>
        <dbReference type="EC" id="6.3.3.2"/>
    </reaction>
</comment>
<accession>A0ABQ5UN22</accession>
<dbReference type="EMBL" id="BSNI01000001">
    <property type="protein sequence ID" value="GLQ16240.1"/>
    <property type="molecule type" value="Genomic_DNA"/>
</dbReference>
<dbReference type="PIRSF" id="PIRSF006806">
    <property type="entry name" value="FTHF_cligase"/>
    <property type="match status" value="1"/>
</dbReference>
<dbReference type="InterPro" id="IPR002698">
    <property type="entry name" value="FTHF_cligase"/>
</dbReference>
<sequence>MSETTTNAEQKSLLREKAHQRRAALSPAFRKEAAIAAAETFAAAVPIKEGQVVSLYWAIRDELATEPLLVQLMDEGHQVCLPVVLGRDQPLEFRLWQPGQPLAPSGFGTLAPQLGAPVVTPDIMVLPMLGFDKHGNRLGYGAGHYDRSIDGIDKPVMLVGYAFAAQELDAMPAEPHDKPLDMVVTEAGVKRLRKEEAVS</sequence>
<dbReference type="PANTHER" id="PTHR23407">
    <property type="entry name" value="ATPASE INHIBITOR/5-FORMYLTETRAHYDROFOLATE CYCLO-LIGASE"/>
    <property type="match status" value="1"/>
</dbReference>
<evidence type="ECO:0000256" key="3">
    <source>
        <dbReference type="ARBA" id="ARBA00022840"/>
    </source>
</evidence>
<dbReference type="PANTHER" id="PTHR23407:SF1">
    <property type="entry name" value="5-FORMYLTETRAHYDROFOLATE CYCLO-LIGASE"/>
    <property type="match status" value="1"/>
</dbReference>
<keyword evidence="6" id="KW-1185">Reference proteome</keyword>
<keyword evidence="3 4" id="KW-0067">ATP-binding</keyword>
<gene>
    <name evidence="5" type="ORF">GCM10007879_04890</name>
</gene>
<dbReference type="Pfam" id="PF01812">
    <property type="entry name" value="5-FTHF_cyc-lig"/>
    <property type="match status" value="1"/>
</dbReference>
<evidence type="ECO:0000313" key="5">
    <source>
        <dbReference type="EMBL" id="GLQ16240.1"/>
    </source>
</evidence>
<evidence type="ECO:0000313" key="6">
    <source>
        <dbReference type="Proteomes" id="UP001161405"/>
    </source>
</evidence>
<keyword evidence="4" id="KW-0460">Magnesium</keyword>
<comment type="caution">
    <text evidence="5">The sequence shown here is derived from an EMBL/GenBank/DDBJ whole genome shotgun (WGS) entry which is preliminary data.</text>
</comment>
<dbReference type="SUPFAM" id="SSF100950">
    <property type="entry name" value="NagB/RpiA/CoA transferase-like"/>
    <property type="match status" value="1"/>
</dbReference>
<keyword evidence="2 4" id="KW-0547">Nucleotide-binding</keyword>
<dbReference type="Proteomes" id="UP001161405">
    <property type="component" value="Unassembled WGS sequence"/>
</dbReference>
<comment type="cofactor">
    <cofactor evidence="4">
        <name>Mg(2+)</name>
        <dbReference type="ChEBI" id="CHEBI:18420"/>
    </cofactor>
</comment>
<evidence type="ECO:0000256" key="2">
    <source>
        <dbReference type="ARBA" id="ARBA00022741"/>
    </source>
</evidence>
<protein>
    <recommendedName>
        <fullName evidence="4">5-formyltetrahydrofolate cyclo-ligase</fullName>
        <ecNumber evidence="4">6.3.3.2</ecNumber>
    </recommendedName>
</protein>
<reference evidence="5" key="1">
    <citation type="journal article" date="2014" name="Int. J. Syst. Evol. Microbiol.">
        <title>Complete genome of a new Firmicutes species belonging to the dominant human colonic microbiota ('Ruminococcus bicirculans') reveals two chromosomes and a selective capacity to utilize plant glucans.</title>
        <authorList>
            <consortium name="NISC Comparative Sequencing Program"/>
            <person name="Wegmann U."/>
            <person name="Louis P."/>
            <person name="Goesmann A."/>
            <person name="Henrissat B."/>
            <person name="Duncan S.H."/>
            <person name="Flint H.J."/>
        </authorList>
    </citation>
    <scope>NUCLEOTIDE SEQUENCE</scope>
    <source>
        <strain evidence="5">NBRC 107169</strain>
    </source>
</reference>
<dbReference type="RefSeq" id="WP_284361731.1">
    <property type="nucleotide sequence ID" value="NZ_BSNI01000001.1"/>
</dbReference>
<comment type="similarity">
    <text evidence="1 4">Belongs to the 5-formyltetrahydrofolate cyclo-ligase family.</text>
</comment>
<evidence type="ECO:0000256" key="4">
    <source>
        <dbReference type="RuleBase" id="RU361279"/>
    </source>
</evidence>
<name>A0ABQ5UN22_9HYPH</name>
<keyword evidence="4" id="KW-0479">Metal-binding</keyword>
<reference evidence="5" key="2">
    <citation type="submission" date="2023-01" db="EMBL/GenBank/DDBJ databases">
        <title>Draft genome sequence of Maritalea porphyrae strain NBRC 107169.</title>
        <authorList>
            <person name="Sun Q."/>
            <person name="Mori K."/>
        </authorList>
    </citation>
    <scope>NUCLEOTIDE SEQUENCE</scope>
    <source>
        <strain evidence="5">NBRC 107169</strain>
    </source>
</reference>
<organism evidence="5 6">
    <name type="scientific">Maritalea porphyrae</name>
    <dbReference type="NCBI Taxonomy" id="880732"/>
    <lineage>
        <taxon>Bacteria</taxon>
        <taxon>Pseudomonadati</taxon>
        <taxon>Pseudomonadota</taxon>
        <taxon>Alphaproteobacteria</taxon>
        <taxon>Hyphomicrobiales</taxon>
        <taxon>Devosiaceae</taxon>
        <taxon>Maritalea</taxon>
    </lineage>
</organism>
<dbReference type="InterPro" id="IPR024185">
    <property type="entry name" value="FTHF_cligase-like_sf"/>
</dbReference>
<dbReference type="NCBIfam" id="TIGR02727">
    <property type="entry name" value="MTHFS_bact"/>
    <property type="match status" value="1"/>
</dbReference>
<dbReference type="EC" id="6.3.3.2" evidence="4"/>
<proteinExistence type="inferred from homology"/>
<dbReference type="Gene3D" id="3.40.50.10420">
    <property type="entry name" value="NagB/RpiA/CoA transferase-like"/>
    <property type="match status" value="1"/>
</dbReference>
<dbReference type="InterPro" id="IPR037171">
    <property type="entry name" value="NagB/RpiA_transferase-like"/>
</dbReference>
<evidence type="ECO:0000256" key="1">
    <source>
        <dbReference type="ARBA" id="ARBA00010638"/>
    </source>
</evidence>